<gene>
    <name evidence="1" type="ORF">ELQ35_15740</name>
</gene>
<dbReference type="EMBL" id="RYZZ01000026">
    <property type="protein sequence ID" value="RUQ27444.1"/>
    <property type="molecule type" value="Genomic_DNA"/>
</dbReference>
<name>A0A3S0TYW1_9BACI</name>
<evidence type="ECO:0000313" key="2">
    <source>
        <dbReference type="Proteomes" id="UP000267430"/>
    </source>
</evidence>
<organism evidence="1 2">
    <name type="scientific">Peribacillus cavernae</name>
    <dbReference type="NCBI Taxonomy" id="1674310"/>
    <lineage>
        <taxon>Bacteria</taxon>
        <taxon>Bacillati</taxon>
        <taxon>Bacillota</taxon>
        <taxon>Bacilli</taxon>
        <taxon>Bacillales</taxon>
        <taxon>Bacillaceae</taxon>
        <taxon>Peribacillus</taxon>
    </lineage>
</organism>
<keyword evidence="2" id="KW-1185">Reference proteome</keyword>
<proteinExistence type="predicted"/>
<dbReference type="RefSeq" id="WP_126865883.1">
    <property type="nucleotide sequence ID" value="NZ_RYZZ01000026.1"/>
</dbReference>
<reference evidence="1 2" key="1">
    <citation type="submission" date="2018-12" db="EMBL/GenBank/DDBJ databases">
        <title>Bacillus chawlae sp. nov., Bacillus glennii sp. nov., and Bacillus saganii sp. nov. Isolated from the Vehicle Assembly Building at Kennedy Space Center where the Viking Spacecraft were Assembled.</title>
        <authorList>
            <person name="Seuylemezian A."/>
            <person name="Vaishampayan P."/>
        </authorList>
    </citation>
    <scope>NUCLEOTIDE SEQUENCE [LARGE SCALE GENOMIC DNA]</scope>
    <source>
        <strain evidence="1 2">L5</strain>
    </source>
</reference>
<protein>
    <submittedName>
        <fullName evidence="1">Uncharacterized protein</fullName>
    </submittedName>
</protein>
<dbReference type="OrthoDB" id="2797634at2"/>
<accession>A0A3S0TYW1</accession>
<evidence type="ECO:0000313" key="1">
    <source>
        <dbReference type="EMBL" id="RUQ27444.1"/>
    </source>
</evidence>
<dbReference type="AlphaFoldDB" id="A0A3S0TYW1"/>
<dbReference type="Proteomes" id="UP000267430">
    <property type="component" value="Unassembled WGS sequence"/>
</dbReference>
<sequence>MQPISDPKEYRELHANLKISAEFDMRYRGLLEFFGKDLISYKREHSPNQNRNEFLRIFSKYMTDYLEDHCPPSWKQCTPSFWEEFMFTYYPYCMHVTPHGKEVVKFLFQLKKFVKWLDKRAGTTWFEVIEKYVEESSFDLKMCEHLLNTLYLRDFPRIHHTDWKPKQDSDQIERHFNKYTETLESLFEITRITDDTVILTGLKSHRTYCIKGLPHKAVFPGLLMYGIIGKKDDDIFWNWCHTESVYPQRAKNYIIIDS</sequence>
<comment type="caution">
    <text evidence="1">The sequence shown here is derived from an EMBL/GenBank/DDBJ whole genome shotgun (WGS) entry which is preliminary data.</text>
</comment>